<dbReference type="InterPro" id="IPR008929">
    <property type="entry name" value="Chondroitin_lyas"/>
</dbReference>
<dbReference type="Gene3D" id="1.50.10.100">
    <property type="entry name" value="Chondroitin AC/alginate lyase"/>
    <property type="match status" value="1"/>
</dbReference>
<proteinExistence type="predicted"/>
<name>A0A9P9HYS9_FUSRE</name>
<dbReference type="GeneID" id="70230916"/>
<evidence type="ECO:0000313" key="5">
    <source>
        <dbReference type="EMBL" id="KAH7265716.1"/>
    </source>
</evidence>
<accession>A0A9P9HYS9</accession>
<dbReference type="GO" id="GO:0016829">
    <property type="term" value="F:lyase activity"/>
    <property type="evidence" value="ECO:0007669"/>
    <property type="project" value="UniProtKB-KW"/>
</dbReference>
<organism evidence="5 6">
    <name type="scientific">Fusarium redolens</name>
    <dbReference type="NCBI Taxonomy" id="48865"/>
    <lineage>
        <taxon>Eukaryota</taxon>
        <taxon>Fungi</taxon>
        <taxon>Dikarya</taxon>
        <taxon>Ascomycota</taxon>
        <taxon>Pezizomycotina</taxon>
        <taxon>Sordariomycetes</taxon>
        <taxon>Hypocreomycetidae</taxon>
        <taxon>Hypocreales</taxon>
        <taxon>Nectriaceae</taxon>
        <taxon>Fusarium</taxon>
        <taxon>Fusarium redolens species complex</taxon>
    </lineage>
</organism>
<evidence type="ECO:0000256" key="3">
    <source>
        <dbReference type="SAM" id="SignalP"/>
    </source>
</evidence>
<feature type="chain" id="PRO_5040431804" evidence="3">
    <location>
        <begin position="19"/>
        <end position="405"/>
    </location>
</feature>
<dbReference type="Pfam" id="PF05426">
    <property type="entry name" value="Alginate_lyase"/>
    <property type="match status" value="1"/>
</dbReference>
<dbReference type="AlphaFoldDB" id="A0A9P9HYS9"/>
<evidence type="ECO:0000256" key="1">
    <source>
        <dbReference type="ARBA" id="ARBA00022729"/>
    </source>
</evidence>
<feature type="signal peptide" evidence="3">
    <location>
        <begin position="1"/>
        <end position="18"/>
    </location>
</feature>
<dbReference type="OrthoDB" id="5302720at2759"/>
<dbReference type="EMBL" id="JAGMUX010000003">
    <property type="protein sequence ID" value="KAH7265716.1"/>
    <property type="molecule type" value="Genomic_DNA"/>
</dbReference>
<keyword evidence="1 3" id="KW-0732">Signal</keyword>
<dbReference type="InterPro" id="IPR008397">
    <property type="entry name" value="Alginate_lyase_dom"/>
</dbReference>
<evidence type="ECO:0000313" key="6">
    <source>
        <dbReference type="Proteomes" id="UP000720189"/>
    </source>
</evidence>
<dbReference type="RefSeq" id="XP_046054451.1">
    <property type="nucleotide sequence ID" value="XM_046200962.1"/>
</dbReference>
<dbReference type="GO" id="GO:0042597">
    <property type="term" value="C:periplasmic space"/>
    <property type="evidence" value="ECO:0007669"/>
    <property type="project" value="InterPro"/>
</dbReference>
<evidence type="ECO:0000259" key="4">
    <source>
        <dbReference type="Pfam" id="PF05426"/>
    </source>
</evidence>
<keyword evidence="2 5" id="KW-0456">Lyase</keyword>
<gene>
    <name evidence="5" type="ORF">BKA55DRAFT_719371</name>
</gene>
<protein>
    <submittedName>
        <fullName evidence="5">Chondroitin AC/alginate lyase</fullName>
    </submittedName>
</protein>
<keyword evidence="6" id="KW-1185">Reference proteome</keyword>
<dbReference type="SUPFAM" id="SSF48230">
    <property type="entry name" value="Chondroitin AC/alginate lyase"/>
    <property type="match status" value="1"/>
</dbReference>
<reference evidence="5" key="1">
    <citation type="journal article" date="2021" name="Nat. Commun.">
        <title>Genetic determinants of endophytism in the Arabidopsis root mycobiome.</title>
        <authorList>
            <person name="Mesny F."/>
            <person name="Miyauchi S."/>
            <person name="Thiergart T."/>
            <person name="Pickel B."/>
            <person name="Atanasova L."/>
            <person name="Karlsson M."/>
            <person name="Huettel B."/>
            <person name="Barry K.W."/>
            <person name="Haridas S."/>
            <person name="Chen C."/>
            <person name="Bauer D."/>
            <person name="Andreopoulos W."/>
            <person name="Pangilinan J."/>
            <person name="LaButti K."/>
            <person name="Riley R."/>
            <person name="Lipzen A."/>
            <person name="Clum A."/>
            <person name="Drula E."/>
            <person name="Henrissat B."/>
            <person name="Kohler A."/>
            <person name="Grigoriev I.V."/>
            <person name="Martin F.M."/>
            <person name="Hacquard S."/>
        </authorList>
    </citation>
    <scope>NUCLEOTIDE SEQUENCE</scope>
    <source>
        <strain evidence="5">MPI-CAGE-AT-0023</strain>
    </source>
</reference>
<evidence type="ECO:0000256" key="2">
    <source>
        <dbReference type="ARBA" id="ARBA00023239"/>
    </source>
</evidence>
<dbReference type="Proteomes" id="UP000720189">
    <property type="component" value="Unassembled WGS sequence"/>
</dbReference>
<comment type="caution">
    <text evidence="5">The sequence shown here is derived from an EMBL/GenBank/DDBJ whole genome shotgun (WGS) entry which is preliminary data.</text>
</comment>
<sequence length="405" mass="44759">MVAKGIVCVVALAVSVTGFVHPGLLHTSKDLERAKGHVTKGDEPWTTDWQLLLNNSHASPTYEPDPQATVYRGSDGTHAENYRRLFNDAHAAYQLAIRWHIQGDDQYANACVTILNAWSSTMKAIGGSSDRYLAAGIYGYQLANAAELLRSYSGWSTSDQHQMKTFLQDVFFSASYTFLTTHNGQDEYHYVSSLSLLMNGYYANWDLCNIANIMAIGIFTDNQTMYDWGKNYFFNGDGRGAINNFIYKNYTEPGSGKILSQGQEAGRDQGHATLDIALLGVVMQQGYNQGDDLFSALGSAALHASEYVSKYNVGYDVPYTWYNSYEGNQTVISESSRYTHRPGFELVYAHYNDIKHANASWTGIYRDQTNANITAGVEGGGGDYGPNSGGFDHLGYGTLLYRLSA</sequence>
<feature type="domain" description="Alginate lyase" evidence="4">
    <location>
        <begin position="67"/>
        <end position="242"/>
    </location>
</feature>